<reference evidence="1 2" key="1">
    <citation type="submission" date="2019-03" db="EMBL/GenBank/DDBJ databases">
        <title>Three New Species of Nocardioides, Nocardioides euryhalodurans sp. nov., Nocardioides seonyuensis sp. nov. and Nocardioides eburneoflavus sp. nov. Iolated from Soil.</title>
        <authorList>
            <person name="Roh S.G."/>
            <person name="Lee C."/>
            <person name="Kim M.-K."/>
            <person name="Kim S.B."/>
        </authorList>
    </citation>
    <scope>NUCLEOTIDE SEQUENCE [LARGE SCALE GENOMIC DNA]</scope>
    <source>
        <strain evidence="1 2">MMS17-SY207-3</strain>
    </source>
</reference>
<dbReference type="Pfam" id="PF14907">
    <property type="entry name" value="NTP_transf_5"/>
    <property type="match status" value="1"/>
</dbReference>
<evidence type="ECO:0008006" key="3">
    <source>
        <dbReference type="Google" id="ProtNLM"/>
    </source>
</evidence>
<gene>
    <name evidence="1" type="ORF">EXE58_10590</name>
</gene>
<evidence type="ECO:0000313" key="2">
    <source>
        <dbReference type="Proteomes" id="UP000294853"/>
    </source>
</evidence>
<protein>
    <recommendedName>
        <fullName evidence="3">Nucleotidyltransferase family protein</fullName>
    </recommendedName>
</protein>
<keyword evidence="2" id="KW-1185">Reference proteome</keyword>
<name>A0A4V1BMC2_9ACTN</name>
<dbReference type="OrthoDB" id="3773789at2"/>
<dbReference type="InterPro" id="IPR039498">
    <property type="entry name" value="NTP_transf_5"/>
</dbReference>
<dbReference type="Proteomes" id="UP000294853">
    <property type="component" value="Chromosome"/>
</dbReference>
<organism evidence="1 2">
    <name type="scientific">Nocardioides seonyuensis</name>
    <dbReference type="NCBI Taxonomy" id="2518371"/>
    <lineage>
        <taxon>Bacteria</taxon>
        <taxon>Bacillati</taxon>
        <taxon>Actinomycetota</taxon>
        <taxon>Actinomycetes</taxon>
        <taxon>Propionibacteriales</taxon>
        <taxon>Nocardioidaceae</taxon>
        <taxon>Nocardioides</taxon>
    </lineage>
</organism>
<dbReference type="AlphaFoldDB" id="A0A4V1BMC2"/>
<sequence length="481" mass="51911">MRVSRGVIADLYVEDGRGVVMVGESVLVLTEVATAIVEAVPDASTLTVAEVAASVVEVFGEPDAPHTAEGLTLQHVHDLVAHGVLEIVEGSRDGTASLLDQRTRRDAVEAVRSALRHVLSGGTDRWSLPPSVESDAFVKAAHQHHVVAFLALHLDRLTLPPRARSVLLADAAHLQAGARILATDLARALEVLDAAGVRALAFKGVALAVQAHGDLTARGAGDLDLLVAPADLERAHAALTRAGWSPAPEYPVPGPSWAWRHFVRTHNELTLESATSSIDLHWHLAPTRSTFPPFDDLWLRRDLVEVAGRAVPTLSPYDALAHSAGHAARDRWRWLRSLVDVHLLASRSDVWSEANRPLRSDQLLTLGVAVRMLGDLPGAPAVVVRAVSESSDVWKQALADQLSTEVDHRALATPGQQFTRNLRTLARTRGTPTEAARLLSRSALPPWLTSQETSPHALVAAPKVLARRLAELEQKARARLR</sequence>
<dbReference type="KEGG" id="nsn:EXE58_10590"/>
<evidence type="ECO:0000313" key="1">
    <source>
        <dbReference type="EMBL" id="QBX55862.1"/>
    </source>
</evidence>
<dbReference type="Gene3D" id="3.30.460.40">
    <property type="match status" value="1"/>
</dbReference>
<dbReference type="EMBL" id="CP038436">
    <property type="protein sequence ID" value="QBX55862.1"/>
    <property type="molecule type" value="Genomic_DNA"/>
</dbReference>
<accession>A0A4V1BMC2</accession>
<proteinExistence type="predicted"/>